<reference evidence="2 3" key="1">
    <citation type="submission" date="2024-09" db="EMBL/GenBank/DDBJ databases">
        <title>Chromosome-scale assembly of Riccia fluitans.</title>
        <authorList>
            <person name="Paukszto L."/>
            <person name="Sawicki J."/>
            <person name="Karawczyk K."/>
            <person name="Piernik-Szablinska J."/>
            <person name="Szczecinska M."/>
            <person name="Mazdziarz M."/>
        </authorList>
    </citation>
    <scope>NUCLEOTIDE SEQUENCE [LARGE SCALE GENOMIC DNA]</scope>
    <source>
        <strain evidence="2">Rf_01</strain>
        <tissue evidence="2">Aerial parts of the thallus</tissue>
    </source>
</reference>
<proteinExistence type="predicted"/>
<keyword evidence="3" id="KW-1185">Reference proteome</keyword>
<protein>
    <submittedName>
        <fullName evidence="2">Uncharacterized protein</fullName>
    </submittedName>
</protein>
<gene>
    <name evidence="2" type="ORF">R1flu_008446</name>
</gene>
<evidence type="ECO:0000256" key="1">
    <source>
        <dbReference type="SAM" id="Phobius"/>
    </source>
</evidence>
<dbReference type="AlphaFoldDB" id="A0ABD1YBP4"/>
<dbReference type="Proteomes" id="UP001605036">
    <property type="component" value="Unassembled WGS sequence"/>
</dbReference>
<keyword evidence="1" id="KW-1133">Transmembrane helix</keyword>
<evidence type="ECO:0000313" key="2">
    <source>
        <dbReference type="EMBL" id="KAL2624201.1"/>
    </source>
</evidence>
<sequence>MQHSQGDLLRCMRSKKHPGIVVLTSAGSAKFILFRFLYSLSFPFPSPLDSGQQDPSASARAFAQKEDYRNYERVTPGSGSCQRIKYLEYTTSPGSYLLAAEVHVKTDRTLLGG</sequence>
<organism evidence="2 3">
    <name type="scientific">Riccia fluitans</name>
    <dbReference type="NCBI Taxonomy" id="41844"/>
    <lineage>
        <taxon>Eukaryota</taxon>
        <taxon>Viridiplantae</taxon>
        <taxon>Streptophyta</taxon>
        <taxon>Embryophyta</taxon>
        <taxon>Marchantiophyta</taxon>
        <taxon>Marchantiopsida</taxon>
        <taxon>Marchantiidae</taxon>
        <taxon>Marchantiales</taxon>
        <taxon>Ricciaceae</taxon>
        <taxon>Riccia</taxon>
    </lineage>
</organism>
<name>A0ABD1YBP4_9MARC</name>
<accession>A0ABD1YBP4</accession>
<keyword evidence="1" id="KW-0472">Membrane</keyword>
<dbReference type="EMBL" id="JBHFFA010000005">
    <property type="protein sequence ID" value="KAL2624201.1"/>
    <property type="molecule type" value="Genomic_DNA"/>
</dbReference>
<feature type="transmembrane region" description="Helical" evidence="1">
    <location>
        <begin position="20"/>
        <end position="38"/>
    </location>
</feature>
<keyword evidence="1" id="KW-0812">Transmembrane</keyword>
<comment type="caution">
    <text evidence="2">The sequence shown here is derived from an EMBL/GenBank/DDBJ whole genome shotgun (WGS) entry which is preliminary data.</text>
</comment>
<evidence type="ECO:0000313" key="3">
    <source>
        <dbReference type="Proteomes" id="UP001605036"/>
    </source>
</evidence>